<comment type="caution">
    <text evidence="1">The sequence shown here is derived from an EMBL/GenBank/DDBJ whole genome shotgun (WGS) entry which is preliminary data.</text>
</comment>
<evidence type="ECO:0000313" key="1">
    <source>
        <dbReference type="EMBL" id="CAG7823268.1"/>
    </source>
</evidence>
<dbReference type="EMBL" id="CAJVCH010528966">
    <property type="protein sequence ID" value="CAG7823268.1"/>
    <property type="molecule type" value="Genomic_DNA"/>
</dbReference>
<organism evidence="1 2">
    <name type="scientific">Allacma fusca</name>
    <dbReference type="NCBI Taxonomy" id="39272"/>
    <lineage>
        <taxon>Eukaryota</taxon>
        <taxon>Metazoa</taxon>
        <taxon>Ecdysozoa</taxon>
        <taxon>Arthropoda</taxon>
        <taxon>Hexapoda</taxon>
        <taxon>Collembola</taxon>
        <taxon>Symphypleona</taxon>
        <taxon>Sminthuridae</taxon>
        <taxon>Allacma</taxon>
    </lineage>
</organism>
<dbReference type="Proteomes" id="UP000708208">
    <property type="component" value="Unassembled WGS sequence"/>
</dbReference>
<reference evidence="1" key="1">
    <citation type="submission" date="2021-06" db="EMBL/GenBank/DDBJ databases">
        <authorList>
            <person name="Hodson N. C."/>
            <person name="Mongue J. A."/>
            <person name="Jaron S. K."/>
        </authorList>
    </citation>
    <scope>NUCLEOTIDE SEQUENCE</scope>
</reference>
<proteinExistence type="predicted"/>
<evidence type="ECO:0000313" key="2">
    <source>
        <dbReference type="Proteomes" id="UP000708208"/>
    </source>
</evidence>
<gene>
    <name evidence="1" type="ORF">AFUS01_LOCUS33493</name>
</gene>
<accession>A0A8J2KYN4</accession>
<sequence>MDWYFYCLLPTSHSNIFYSDVTASTVWRRIHVPSIFKGGNNVILVSVHFNTYMKLLASTIFIPHQSAYTVGIFFNTKLNSSSWISTNRVLVELSLELFLTGLTVANIKLDSSLRRFKKPANKKVRNFAVST</sequence>
<keyword evidence="2" id="KW-1185">Reference proteome</keyword>
<dbReference type="AlphaFoldDB" id="A0A8J2KYN4"/>
<name>A0A8J2KYN4_9HEXA</name>
<protein>
    <submittedName>
        <fullName evidence="1">Uncharacterized protein</fullName>
    </submittedName>
</protein>